<evidence type="ECO:0000313" key="7">
    <source>
        <dbReference type="Proteomes" id="UP000015102"/>
    </source>
</evidence>
<keyword evidence="7" id="KW-1185">Reference proteome</keyword>
<dbReference type="PANTHER" id="PTHR43243">
    <property type="entry name" value="INNER MEMBRANE TRANSPORTER YGJI-RELATED"/>
    <property type="match status" value="1"/>
</dbReference>
<dbReference type="Pfam" id="PF13520">
    <property type="entry name" value="AA_permease_2"/>
    <property type="match status" value="1"/>
</dbReference>
<evidence type="ECO:0000256" key="1">
    <source>
        <dbReference type="ARBA" id="ARBA00004141"/>
    </source>
</evidence>
<comment type="subcellular location">
    <subcellularLocation>
        <location evidence="1">Membrane</location>
        <topology evidence="1">Multi-pass membrane protein</topology>
    </subcellularLocation>
</comment>
<proteinExistence type="predicted"/>
<feature type="transmembrane region" description="Helical" evidence="5">
    <location>
        <begin position="12"/>
        <end position="37"/>
    </location>
</feature>
<dbReference type="PANTHER" id="PTHR43243:SF17">
    <property type="entry name" value="CATIONIC AMINO ACID TRANSPORTER-RELATED"/>
    <property type="match status" value="1"/>
</dbReference>
<evidence type="ECO:0008006" key="8">
    <source>
        <dbReference type="Google" id="ProtNLM"/>
    </source>
</evidence>
<feature type="transmembrane region" description="Helical" evidence="5">
    <location>
        <begin position="213"/>
        <end position="232"/>
    </location>
</feature>
<dbReference type="Proteomes" id="UP000015102">
    <property type="component" value="Unassembled WGS sequence"/>
</dbReference>
<dbReference type="EnsemblMetazoa" id="MESCA008709-RA">
    <property type="protein sequence ID" value="MESCA008709-PA"/>
    <property type="gene ID" value="MESCA008709"/>
</dbReference>
<dbReference type="EMBL" id="CAQQ02005740">
    <property type="status" value="NOT_ANNOTATED_CDS"/>
    <property type="molecule type" value="Genomic_DNA"/>
</dbReference>
<feature type="transmembrane region" description="Helical" evidence="5">
    <location>
        <begin position="186"/>
        <end position="207"/>
    </location>
</feature>
<evidence type="ECO:0000256" key="2">
    <source>
        <dbReference type="ARBA" id="ARBA00022692"/>
    </source>
</evidence>
<keyword evidence="4 5" id="KW-0472">Membrane</keyword>
<reference evidence="6" key="2">
    <citation type="submission" date="2015-06" db="UniProtKB">
        <authorList>
            <consortium name="EnsemblMetazoa"/>
        </authorList>
    </citation>
    <scope>IDENTIFICATION</scope>
</reference>
<sequence>MMLVLVTGVSKSVIFNNVLNTINIATWVFILGASLFYVDTKTWTEHDGFMPYGWGGVFSGAATCFYAFIGFDIIATTGEEAHSPQKSIPKAIVGSLLFVLIVYVTVSLVLTLVVPYEHINEGSALVQMWTYVGAPKCRAIVAIGATAGLSVAMFGSMFPMPRILYAMAQDGLIYKELSKLWERTNVPLFATLGSGIASALLALAVRLEVLVEMMSIGTLLAYTLVSTCVLILRYQPHSTSLIELLPPQLRTPLPPSTPDPSAVTAEVEVKKVTHKRVNTRGSPDSDDSMIESPEGYLGKDDQYLVSDRSESKFYGSVHGVPTGPTGNATAFDTIGVSLIGRKIQEYAYLCPGFFPWVNPGPATKESGMYVTKLVGIMLC</sequence>
<evidence type="ECO:0000313" key="6">
    <source>
        <dbReference type="EnsemblMetazoa" id="MESCA008709-PA"/>
    </source>
</evidence>
<dbReference type="STRING" id="36166.T1GXZ4"/>
<keyword evidence="2 5" id="KW-0812">Transmembrane</keyword>
<dbReference type="GO" id="GO:0015171">
    <property type="term" value="F:amino acid transmembrane transporter activity"/>
    <property type="evidence" value="ECO:0007669"/>
    <property type="project" value="TreeGrafter"/>
</dbReference>
<reference evidence="7" key="1">
    <citation type="submission" date="2013-02" db="EMBL/GenBank/DDBJ databases">
        <authorList>
            <person name="Hughes D."/>
        </authorList>
    </citation>
    <scope>NUCLEOTIDE SEQUENCE</scope>
    <source>
        <strain>Durham</strain>
        <strain evidence="7">NC isolate 2 -- Noor lab</strain>
    </source>
</reference>
<dbReference type="AlphaFoldDB" id="T1GXZ4"/>
<name>T1GXZ4_MEGSC</name>
<accession>T1GXZ4</accession>
<evidence type="ECO:0000256" key="3">
    <source>
        <dbReference type="ARBA" id="ARBA00022989"/>
    </source>
</evidence>
<organism evidence="6 7">
    <name type="scientific">Megaselia scalaris</name>
    <name type="common">Humpbacked fly</name>
    <name type="synonym">Phora scalaris</name>
    <dbReference type="NCBI Taxonomy" id="36166"/>
    <lineage>
        <taxon>Eukaryota</taxon>
        <taxon>Metazoa</taxon>
        <taxon>Ecdysozoa</taxon>
        <taxon>Arthropoda</taxon>
        <taxon>Hexapoda</taxon>
        <taxon>Insecta</taxon>
        <taxon>Pterygota</taxon>
        <taxon>Neoptera</taxon>
        <taxon>Endopterygota</taxon>
        <taxon>Diptera</taxon>
        <taxon>Brachycera</taxon>
        <taxon>Muscomorpha</taxon>
        <taxon>Platypezoidea</taxon>
        <taxon>Phoridae</taxon>
        <taxon>Megaseliini</taxon>
        <taxon>Megaselia</taxon>
    </lineage>
</organism>
<feature type="transmembrane region" description="Helical" evidence="5">
    <location>
        <begin position="96"/>
        <end position="119"/>
    </location>
</feature>
<dbReference type="Gene3D" id="1.20.1740.10">
    <property type="entry name" value="Amino acid/polyamine transporter I"/>
    <property type="match status" value="1"/>
</dbReference>
<dbReference type="EMBL" id="CAQQ02005738">
    <property type="status" value="NOT_ANNOTATED_CDS"/>
    <property type="molecule type" value="Genomic_DNA"/>
</dbReference>
<protein>
    <recommendedName>
        <fullName evidence="8">Cationic amino acid transporter C-terminal domain-containing protein</fullName>
    </recommendedName>
</protein>
<dbReference type="HOGENOM" id="CLU_730142_0_0_1"/>
<dbReference type="EMBL" id="CAQQ02005739">
    <property type="status" value="NOT_ANNOTATED_CDS"/>
    <property type="molecule type" value="Genomic_DNA"/>
</dbReference>
<evidence type="ECO:0000256" key="4">
    <source>
        <dbReference type="ARBA" id="ARBA00023136"/>
    </source>
</evidence>
<evidence type="ECO:0000256" key="5">
    <source>
        <dbReference type="SAM" id="Phobius"/>
    </source>
</evidence>
<feature type="transmembrane region" description="Helical" evidence="5">
    <location>
        <begin position="57"/>
        <end position="75"/>
    </location>
</feature>
<feature type="transmembrane region" description="Helical" evidence="5">
    <location>
        <begin position="139"/>
        <end position="165"/>
    </location>
</feature>
<dbReference type="InterPro" id="IPR002293">
    <property type="entry name" value="AA/rel_permease1"/>
</dbReference>
<dbReference type="GO" id="GO:0005886">
    <property type="term" value="C:plasma membrane"/>
    <property type="evidence" value="ECO:0007669"/>
    <property type="project" value="TreeGrafter"/>
</dbReference>
<keyword evidence="3 5" id="KW-1133">Transmembrane helix</keyword>